<dbReference type="Pfam" id="PF07963">
    <property type="entry name" value="N_methyl"/>
    <property type="match status" value="1"/>
</dbReference>
<dbReference type="InterPro" id="IPR045584">
    <property type="entry name" value="Pilin-like"/>
</dbReference>
<dbReference type="NCBIfam" id="TIGR02532">
    <property type="entry name" value="IV_pilin_GFxxxE"/>
    <property type="match status" value="1"/>
</dbReference>
<dbReference type="AlphaFoldDB" id="A0A222FK16"/>
<feature type="transmembrane region" description="Helical" evidence="1">
    <location>
        <begin position="6"/>
        <end position="27"/>
    </location>
</feature>
<evidence type="ECO:0000313" key="2">
    <source>
        <dbReference type="EMBL" id="ASP39348.1"/>
    </source>
</evidence>
<accession>A0A222FK16</accession>
<dbReference type="SUPFAM" id="SSF54523">
    <property type="entry name" value="Pili subunits"/>
    <property type="match status" value="1"/>
</dbReference>
<dbReference type="RefSeq" id="WP_094060528.1">
    <property type="nucleotide sequence ID" value="NZ_CP022530.1"/>
</dbReference>
<keyword evidence="1" id="KW-0472">Membrane</keyword>
<dbReference type="InterPro" id="IPR012902">
    <property type="entry name" value="N_methyl_site"/>
</dbReference>
<organism evidence="2 3">
    <name type="scientific">Bacterioplanes sanyensis</name>
    <dbReference type="NCBI Taxonomy" id="1249553"/>
    <lineage>
        <taxon>Bacteria</taxon>
        <taxon>Pseudomonadati</taxon>
        <taxon>Pseudomonadota</taxon>
        <taxon>Gammaproteobacteria</taxon>
        <taxon>Oceanospirillales</taxon>
        <taxon>Oceanospirillaceae</taxon>
        <taxon>Bacterioplanes</taxon>
    </lineage>
</organism>
<proteinExistence type="predicted"/>
<sequence length="158" mass="16739">MHNRAFTLIELIVVLVVLAVLAAFALPRFADLQRQSRIETLNGVAGAMRSTIAVVQSKARVQGLSPSASNPVSGGNQTGYLVETEAGVSEVDWRNLCPESQAELADTLAMPDHIGLALSGGLQQQVTNQSTWVGYDLTTCVVIYDSFACTVTVVDAGC</sequence>
<keyword evidence="1" id="KW-1133">Transmembrane helix</keyword>
<dbReference type="EMBL" id="CP022530">
    <property type="protein sequence ID" value="ASP39348.1"/>
    <property type="molecule type" value="Genomic_DNA"/>
</dbReference>
<dbReference type="KEGG" id="bsan:CHH28_11980"/>
<name>A0A222FK16_9GAMM</name>
<gene>
    <name evidence="2" type="ORF">CHH28_11980</name>
</gene>
<protein>
    <submittedName>
        <fullName evidence="2">Prepilin-type cleavage/methylation domain-containing protein</fullName>
    </submittedName>
</protein>
<dbReference type="OrthoDB" id="5874092at2"/>
<dbReference type="Proteomes" id="UP000202440">
    <property type="component" value="Chromosome"/>
</dbReference>
<evidence type="ECO:0000313" key="3">
    <source>
        <dbReference type="Proteomes" id="UP000202440"/>
    </source>
</evidence>
<keyword evidence="1" id="KW-0812">Transmembrane</keyword>
<keyword evidence="3" id="KW-1185">Reference proteome</keyword>
<evidence type="ECO:0000256" key="1">
    <source>
        <dbReference type="SAM" id="Phobius"/>
    </source>
</evidence>
<reference evidence="2 3" key="1">
    <citation type="submission" date="2017-07" db="EMBL/GenBank/DDBJ databases">
        <title>Annotated genome sequence of Bacterioplanes sanyensis isolated from Red Sea.</title>
        <authorList>
            <person name="Rehman Z.U."/>
        </authorList>
    </citation>
    <scope>NUCLEOTIDE SEQUENCE [LARGE SCALE GENOMIC DNA]</scope>
    <source>
        <strain evidence="2 3">NV9</strain>
    </source>
</reference>
<dbReference type="Gene3D" id="3.30.700.10">
    <property type="entry name" value="Glycoprotein, Type 4 Pilin"/>
    <property type="match status" value="1"/>
</dbReference>